<dbReference type="Pfam" id="PF10588">
    <property type="entry name" value="NADH-G_4Fe-4S_3"/>
    <property type="match status" value="1"/>
</dbReference>
<dbReference type="GO" id="GO:0003954">
    <property type="term" value="F:NADH dehydrogenase activity"/>
    <property type="evidence" value="ECO:0007669"/>
    <property type="project" value="TreeGrafter"/>
</dbReference>
<dbReference type="InterPro" id="IPR036010">
    <property type="entry name" value="2Fe-2S_ferredoxin-like_sf"/>
</dbReference>
<dbReference type="GO" id="GO:0051539">
    <property type="term" value="F:4 iron, 4 sulfur cluster binding"/>
    <property type="evidence" value="ECO:0007669"/>
    <property type="project" value="UniProtKB-KW"/>
</dbReference>
<evidence type="ECO:0000313" key="17">
    <source>
        <dbReference type="EMBL" id="OOR88518.1"/>
    </source>
</evidence>
<keyword evidence="7 13" id="KW-1278">Translocase</keyword>
<evidence type="ECO:0000256" key="12">
    <source>
        <dbReference type="ARBA" id="ARBA00047712"/>
    </source>
</evidence>
<evidence type="ECO:0000259" key="15">
    <source>
        <dbReference type="PROSITE" id="PS51669"/>
    </source>
</evidence>
<dbReference type="SUPFAM" id="SSF54862">
    <property type="entry name" value="4Fe-4S ferredoxins"/>
    <property type="match status" value="1"/>
</dbReference>
<evidence type="ECO:0000259" key="14">
    <source>
        <dbReference type="PROSITE" id="PS51085"/>
    </source>
</evidence>
<dbReference type="PANTHER" id="PTHR43105:SF10">
    <property type="entry name" value="NADH-QUINONE OXIDOREDUCTASE SUBUNIT G"/>
    <property type="match status" value="1"/>
</dbReference>
<dbReference type="PROSITE" id="PS00643">
    <property type="entry name" value="COMPLEX1_75K_3"/>
    <property type="match status" value="1"/>
</dbReference>
<comment type="catalytic activity">
    <reaction evidence="12 13">
        <text>a quinone + NADH + 5 H(+)(in) = a quinol + NAD(+) + 4 H(+)(out)</text>
        <dbReference type="Rhea" id="RHEA:57888"/>
        <dbReference type="ChEBI" id="CHEBI:15378"/>
        <dbReference type="ChEBI" id="CHEBI:24646"/>
        <dbReference type="ChEBI" id="CHEBI:57540"/>
        <dbReference type="ChEBI" id="CHEBI:57945"/>
        <dbReference type="ChEBI" id="CHEBI:132124"/>
    </reaction>
</comment>
<dbReference type="InterPro" id="IPR006656">
    <property type="entry name" value="Mopterin_OxRdtase"/>
</dbReference>
<dbReference type="PANTHER" id="PTHR43105">
    <property type="entry name" value="RESPIRATORY NITRATE REDUCTASE"/>
    <property type="match status" value="1"/>
</dbReference>
<evidence type="ECO:0000256" key="11">
    <source>
        <dbReference type="ARBA" id="ARBA00026021"/>
    </source>
</evidence>
<reference evidence="18 20" key="2">
    <citation type="submission" date="2018-06" db="EMBL/GenBank/DDBJ databases">
        <authorList>
            <consortium name="Pathogen Informatics"/>
            <person name="Doyle S."/>
        </authorList>
    </citation>
    <scope>NUCLEOTIDE SEQUENCE [LARGE SCALE GENOMIC DNA]</scope>
    <source>
        <strain evidence="18 20">NCTC10293</strain>
    </source>
</reference>
<reference evidence="17 19" key="1">
    <citation type="submission" date="2017-02" db="EMBL/GenBank/DDBJ databases">
        <title>Draft genome sequence of Moraxella caviae CCUG 355 type strain.</title>
        <authorList>
            <person name="Engstrom-Jakobsson H."/>
            <person name="Salva-Serra F."/>
            <person name="Thorell K."/>
            <person name="Gonzales-Siles L."/>
            <person name="Karlsson R."/>
            <person name="Boulund F."/>
            <person name="Engstrand L."/>
            <person name="Moore E."/>
        </authorList>
    </citation>
    <scope>NUCLEOTIDE SEQUENCE [LARGE SCALE GENOMIC DNA]</scope>
    <source>
        <strain evidence="17 19">CCUG 355</strain>
    </source>
</reference>
<dbReference type="GO" id="GO:0051537">
    <property type="term" value="F:2 iron, 2 sulfur cluster binding"/>
    <property type="evidence" value="ECO:0007669"/>
    <property type="project" value="UniProtKB-UniRule"/>
</dbReference>
<proteinExistence type="inferred from homology"/>
<dbReference type="EMBL" id="MUXU01000049">
    <property type="protein sequence ID" value="OOR88518.1"/>
    <property type="molecule type" value="Genomic_DNA"/>
</dbReference>
<dbReference type="FunFam" id="2.20.25.90:FF:000003">
    <property type="entry name" value="NADH-quinone oxidoreductase"/>
    <property type="match status" value="1"/>
</dbReference>
<evidence type="ECO:0000256" key="7">
    <source>
        <dbReference type="ARBA" id="ARBA00022967"/>
    </source>
</evidence>
<dbReference type="InterPro" id="IPR019574">
    <property type="entry name" value="NADH_UbQ_OxRdtase_Gsu_4Fe4S-bd"/>
</dbReference>
<comment type="cofactor">
    <cofactor evidence="1 13">
        <name>[4Fe-4S] cluster</name>
        <dbReference type="ChEBI" id="CHEBI:49883"/>
    </cofactor>
</comment>
<dbReference type="FunFam" id="3.10.20.740:FF:000002">
    <property type="entry name" value="NADH-quinone oxidoreductase"/>
    <property type="match status" value="1"/>
</dbReference>
<evidence type="ECO:0000256" key="1">
    <source>
        <dbReference type="ARBA" id="ARBA00001966"/>
    </source>
</evidence>
<dbReference type="PROSITE" id="PS51839">
    <property type="entry name" value="4FE4S_HC3"/>
    <property type="match status" value="1"/>
</dbReference>
<dbReference type="InterPro" id="IPR006963">
    <property type="entry name" value="Mopterin_OxRdtase_4Fe-4S_dom"/>
</dbReference>
<dbReference type="GO" id="GO:0046872">
    <property type="term" value="F:metal ion binding"/>
    <property type="evidence" value="ECO:0007669"/>
    <property type="project" value="UniProtKB-UniRule"/>
</dbReference>
<feature type="domain" description="4Fe-4S Mo/W bis-MGD-type" evidence="15">
    <location>
        <begin position="224"/>
        <end position="280"/>
    </location>
</feature>
<keyword evidence="5 13" id="KW-0874">Quinone</keyword>
<comment type="similarity">
    <text evidence="2 13">Belongs to the complex I 75 kDa subunit family.</text>
</comment>
<feature type="domain" description="4Fe-4S His(Cys)3-ligated-type" evidence="16">
    <location>
        <begin position="86"/>
        <end position="125"/>
    </location>
</feature>
<dbReference type="STRING" id="34060.B0181_08180"/>
<evidence type="ECO:0000256" key="13">
    <source>
        <dbReference type="RuleBase" id="RU003525"/>
    </source>
</evidence>
<keyword evidence="8 13" id="KW-0408">Iron</keyword>
<dbReference type="Proteomes" id="UP000255279">
    <property type="component" value="Unassembled WGS sequence"/>
</dbReference>
<evidence type="ECO:0000256" key="4">
    <source>
        <dbReference type="ARBA" id="ARBA00022714"/>
    </source>
</evidence>
<evidence type="ECO:0000256" key="5">
    <source>
        <dbReference type="ARBA" id="ARBA00022719"/>
    </source>
</evidence>
<dbReference type="InterPro" id="IPR010228">
    <property type="entry name" value="NADH_UbQ_OxRdtase_Gsu"/>
</dbReference>
<evidence type="ECO:0000313" key="18">
    <source>
        <dbReference type="EMBL" id="STZ14930.1"/>
    </source>
</evidence>
<dbReference type="SMART" id="SM00929">
    <property type="entry name" value="NADH-G_4Fe-4S_3"/>
    <property type="match status" value="1"/>
</dbReference>
<dbReference type="InterPro" id="IPR000283">
    <property type="entry name" value="NADH_UbQ_OxRdtase_75kDa_su_CS"/>
</dbReference>
<feature type="domain" description="2Fe-2S ferredoxin-type" evidence="14">
    <location>
        <begin position="1"/>
        <end position="86"/>
    </location>
</feature>
<evidence type="ECO:0000256" key="9">
    <source>
        <dbReference type="ARBA" id="ARBA00023014"/>
    </source>
</evidence>
<dbReference type="GO" id="GO:0008137">
    <property type="term" value="F:NADH dehydrogenase (ubiquinone) activity"/>
    <property type="evidence" value="ECO:0007669"/>
    <property type="project" value="UniProtKB-UniRule"/>
</dbReference>
<dbReference type="RefSeq" id="WP_078277012.1">
    <property type="nucleotide sequence ID" value="NZ_CAACXO010000047.1"/>
</dbReference>
<dbReference type="Pfam" id="PF00384">
    <property type="entry name" value="Molybdopterin"/>
    <property type="match status" value="1"/>
</dbReference>
<comment type="subunit">
    <text evidence="11">Composed of 13 different subunits. Subunits NuoCD, E, F, and G constitute the peripheral sector of the complex.</text>
</comment>
<evidence type="ECO:0000313" key="19">
    <source>
        <dbReference type="Proteomes" id="UP000190435"/>
    </source>
</evidence>
<comment type="cofactor">
    <cofactor evidence="13">
        <name>[2Fe-2S] cluster</name>
        <dbReference type="ChEBI" id="CHEBI:190135"/>
    </cofactor>
    <text evidence="13">Binds 1 [2Fe-2S] cluster per subunit.</text>
</comment>
<gene>
    <name evidence="18" type="primary">nuoG</name>
    <name evidence="17" type="ORF">B0181_08180</name>
    <name evidence="18" type="ORF">NCTC10293_02537</name>
</gene>
<evidence type="ECO:0000256" key="2">
    <source>
        <dbReference type="ARBA" id="ARBA00005404"/>
    </source>
</evidence>
<dbReference type="Gene3D" id="3.30.200.210">
    <property type="match status" value="1"/>
</dbReference>
<dbReference type="SMART" id="SM00926">
    <property type="entry name" value="Molybdop_Fe4S4"/>
    <property type="match status" value="1"/>
</dbReference>
<dbReference type="CDD" id="cd00207">
    <property type="entry name" value="fer2"/>
    <property type="match status" value="1"/>
</dbReference>
<dbReference type="Pfam" id="PF04879">
    <property type="entry name" value="Molybdop_Fe4S4"/>
    <property type="match status" value="1"/>
</dbReference>
<keyword evidence="9 13" id="KW-0411">Iron-sulfur</keyword>
<keyword evidence="3 13" id="KW-0004">4Fe-4S</keyword>
<dbReference type="Pfam" id="PF13510">
    <property type="entry name" value="Fer2_4"/>
    <property type="match status" value="1"/>
</dbReference>
<keyword evidence="10 13" id="KW-0520">NAD</keyword>
<evidence type="ECO:0000256" key="6">
    <source>
        <dbReference type="ARBA" id="ARBA00022723"/>
    </source>
</evidence>
<accession>A0A1S9ZYM7</accession>
<dbReference type="PROSITE" id="PS51669">
    <property type="entry name" value="4FE4S_MOW_BIS_MGD"/>
    <property type="match status" value="1"/>
</dbReference>
<evidence type="ECO:0000256" key="3">
    <source>
        <dbReference type="ARBA" id="ARBA00022485"/>
    </source>
</evidence>
<dbReference type="Pfam" id="PF22117">
    <property type="entry name" value="Fer4_Nqo3"/>
    <property type="match status" value="1"/>
</dbReference>
<dbReference type="Gene3D" id="3.10.20.740">
    <property type="match status" value="1"/>
</dbReference>
<dbReference type="NCBIfam" id="TIGR01973">
    <property type="entry name" value="NuoG"/>
    <property type="match status" value="1"/>
</dbReference>
<keyword evidence="18" id="KW-0560">Oxidoreductase</keyword>
<keyword evidence="6 13" id="KW-0479">Metal-binding</keyword>
<comment type="function">
    <text evidence="13">NDH-1 shuttles electrons from NADH, via FMN and iron-sulfur (Fe-S) centers, to quinones in the respiratory chain. Couples the redox reaction to proton translocation (for every two electrons transferred, four hydrogen ions are translocated across the cytoplasmic membrane), and thus conserves the redox energy in a proton gradient.</text>
</comment>
<keyword evidence="19" id="KW-1185">Reference proteome</keyword>
<dbReference type="SUPFAM" id="SSF54292">
    <property type="entry name" value="2Fe-2S ferredoxin-like"/>
    <property type="match status" value="1"/>
</dbReference>
<protein>
    <recommendedName>
        <fullName evidence="13">NADH-quinone oxidoreductase</fullName>
        <ecNumber evidence="13">7.1.1.-</ecNumber>
    </recommendedName>
</protein>
<dbReference type="PROSITE" id="PS51085">
    <property type="entry name" value="2FE2S_FER_2"/>
    <property type="match status" value="1"/>
</dbReference>
<dbReference type="CDD" id="cd02788">
    <property type="entry name" value="MopB_CT_NDH-1_NuoG2-N7"/>
    <property type="match status" value="1"/>
</dbReference>
<dbReference type="PROSITE" id="PS00641">
    <property type="entry name" value="COMPLEX1_75K_1"/>
    <property type="match status" value="1"/>
</dbReference>
<name>A0A1S9ZYM7_9GAMM</name>
<dbReference type="Proteomes" id="UP000190435">
    <property type="component" value="Unassembled WGS sequence"/>
</dbReference>
<dbReference type="OrthoDB" id="9810782at2"/>
<sequence>MATIHIDGKSYEVDGSDNLLAACLSLGIDVPYFCYHPALGSVGSCRQCAVKQYMSEEDYKAGRGRLVMSCMVAPTNDMYISVDDDEARDFRKRIVEYIMTNHPHDCPTCEEGGHCHLQDMTYMSGHRTRRYRFVKRTHHNQDLGEFINHEMNRCIACYRCVRFYKDYAGGSDFGVYASNNRVYFGRETDGQLQSEFSGNLTEVCPTGVFTDKTHSDRYNRKWDMQYAPSICHGCSVGCSISAGERYGELRRIENRYNPDVNGYFICDRGRFGYGYVNRADRPVRAYENLPTGKKDWDASGALDEILRTIKDKKVIGIGSAMASLESNFALQELVGADNFAVESNHHADLVAKAVNVLRSESVHNVSLAQIENADAVLVLGEDITQTAARVALSVRQAAKNKAKQMATALRTEHWLAEPVKRIGQENYSPIYVVDVVDTKLTDIAKTAAVASIEDIARLGFLVGETIAQMGADLTRPHFDGDDEMGELAYAIAKDLLAADKPLIVSGTSLGSKAVLEAVGFISQELAKKRANHAALEKVRIDEHNANLAEDAKPLAYNDEYALCAGVYLALPAANSVGVHLLGAKSLETVLASEFDVAFVLEQDLANLPVYLQDKLYQKTLIALDHQHYAWHDKARFVLPVGSFAESDGTLVSAEGRAGRYFAAYDKKYYEPSSELKDAWRWLYAILGNGSTDVHFDDVVADLAQAHPELQGILAVSPEADYRVAGLKIARSPRRSSGRTSMRAKISIHEPMQPKDLDTPLTFSMEGYVGDKVNSANIPFAWSAGWNSPQAWNKLQDKVGGRLKGGEVGVRLFDDLPKLQTQYASQRTQIQDPVNTSIFGHTIRLVPVHRLFGADALSSRAPVVQPRIDTVSWLVAPEYLEKWQIKEGDLLTVSGAFGEFVLPVAAYEPLPDGCVGYLAGQVPLVPSLPYVVKKVTDAAVYRPAHVVSMDGLTTKANPLFSPQVYSPKTLNTNETSPKQPVERV</sequence>
<evidence type="ECO:0000259" key="16">
    <source>
        <dbReference type="PROSITE" id="PS51839"/>
    </source>
</evidence>
<evidence type="ECO:0000256" key="10">
    <source>
        <dbReference type="ARBA" id="ARBA00023027"/>
    </source>
</evidence>
<dbReference type="PROSITE" id="PS00642">
    <property type="entry name" value="COMPLEX1_75K_2"/>
    <property type="match status" value="1"/>
</dbReference>
<dbReference type="InterPro" id="IPR054351">
    <property type="entry name" value="NADH_UbQ_OxRdtase_ferredoxin"/>
</dbReference>
<dbReference type="GO" id="GO:0042773">
    <property type="term" value="P:ATP synthesis coupled electron transport"/>
    <property type="evidence" value="ECO:0007669"/>
    <property type="project" value="InterPro"/>
</dbReference>
<dbReference type="InterPro" id="IPR001041">
    <property type="entry name" value="2Fe-2S_ferredoxin-type"/>
</dbReference>
<dbReference type="GO" id="GO:0016020">
    <property type="term" value="C:membrane"/>
    <property type="evidence" value="ECO:0007669"/>
    <property type="project" value="InterPro"/>
</dbReference>
<keyword evidence="4 13" id="KW-0001">2Fe-2S</keyword>
<dbReference type="SUPFAM" id="SSF53706">
    <property type="entry name" value="Formate dehydrogenase/DMSO reductase, domains 1-3"/>
    <property type="match status" value="1"/>
</dbReference>
<dbReference type="InterPro" id="IPR050123">
    <property type="entry name" value="Prok_molybdopt-oxidoreductase"/>
</dbReference>
<evidence type="ECO:0000256" key="8">
    <source>
        <dbReference type="ARBA" id="ARBA00023004"/>
    </source>
</evidence>
<dbReference type="EC" id="7.1.1.-" evidence="13"/>
<organism evidence="17 19">
    <name type="scientific">Moraxella caviae</name>
    <dbReference type="NCBI Taxonomy" id="34060"/>
    <lineage>
        <taxon>Bacteria</taxon>
        <taxon>Pseudomonadati</taxon>
        <taxon>Pseudomonadota</taxon>
        <taxon>Gammaproteobacteria</taxon>
        <taxon>Moraxellales</taxon>
        <taxon>Moraxellaceae</taxon>
        <taxon>Moraxella</taxon>
    </lineage>
</organism>
<evidence type="ECO:0000313" key="20">
    <source>
        <dbReference type="Proteomes" id="UP000255279"/>
    </source>
</evidence>
<dbReference type="AlphaFoldDB" id="A0A1S9ZYM7"/>
<dbReference type="GO" id="GO:0048038">
    <property type="term" value="F:quinone binding"/>
    <property type="evidence" value="ECO:0007669"/>
    <property type="project" value="UniProtKB-UniRule"/>
</dbReference>
<dbReference type="EMBL" id="UGQE01000004">
    <property type="protein sequence ID" value="STZ14930.1"/>
    <property type="molecule type" value="Genomic_DNA"/>
</dbReference>